<dbReference type="EMBL" id="QUQM01000006">
    <property type="protein sequence ID" value="KAA8644092.1"/>
    <property type="molecule type" value="Genomic_DNA"/>
</dbReference>
<keyword evidence="5" id="KW-1185">Reference proteome</keyword>
<evidence type="ECO:0000313" key="3">
    <source>
        <dbReference type="EMBL" id="KAA8644092.1"/>
    </source>
</evidence>
<dbReference type="AlphaFoldDB" id="A0A4V3UPM9"/>
<feature type="compositionally biased region" description="Polar residues" evidence="1">
    <location>
        <begin position="124"/>
        <end position="136"/>
    </location>
</feature>
<evidence type="ECO:0000259" key="2">
    <source>
        <dbReference type="PROSITE" id="PS51159"/>
    </source>
</evidence>
<dbReference type="Proteomes" id="UP000324241">
    <property type="component" value="Unassembled WGS sequence"/>
</dbReference>
<feature type="compositionally biased region" description="Polar residues" evidence="1">
    <location>
        <begin position="418"/>
        <end position="445"/>
    </location>
</feature>
<dbReference type="Gene3D" id="2.60.40.2440">
    <property type="entry name" value="Carbohydrate binding type-21 domain"/>
    <property type="match status" value="1"/>
</dbReference>
<feature type="region of interest" description="Disordered" evidence="1">
    <location>
        <begin position="625"/>
        <end position="684"/>
    </location>
</feature>
<organism evidence="4 5">
    <name type="scientific">Aspergillus tanneri</name>
    <dbReference type="NCBI Taxonomy" id="1220188"/>
    <lineage>
        <taxon>Eukaryota</taxon>
        <taxon>Fungi</taxon>
        <taxon>Dikarya</taxon>
        <taxon>Ascomycota</taxon>
        <taxon>Pezizomycotina</taxon>
        <taxon>Eurotiomycetes</taxon>
        <taxon>Eurotiomycetidae</taxon>
        <taxon>Eurotiales</taxon>
        <taxon>Aspergillaceae</taxon>
        <taxon>Aspergillus</taxon>
        <taxon>Aspergillus subgen. Circumdati</taxon>
    </lineage>
</organism>
<feature type="region of interest" description="Disordered" evidence="1">
    <location>
        <begin position="522"/>
        <end position="554"/>
    </location>
</feature>
<comment type="caution">
    <text evidence="4">The sequence shown here is derived from an EMBL/GenBank/DDBJ whole genome shotgun (WGS) entry which is preliminary data.</text>
</comment>
<evidence type="ECO:0000256" key="1">
    <source>
        <dbReference type="SAM" id="MobiDB-lite"/>
    </source>
</evidence>
<feature type="region of interest" description="Disordered" evidence="1">
    <location>
        <begin position="22"/>
        <end position="150"/>
    </location>
</feature>
<feature type="compositionally biased region" description="Polar residues" evidence="1">
    <location>
        <begin position="60"/>
        <end position="77"/>
    </location>
</feature>
<dbReference type="InterPro" id="IPR050782">
    <property type="entry name" value="PP1_regulatory_subunit_3"/>
</dbReference>
<reference evidence="4 5" key="1">
    <citation type="submission" date="2019-03" db="EMBL/GenBank/DDBJ databases">
        <title>The genome sequence of a newly discovered highly antifungal drug resistant Aspergillus species, Aspergillus tanneri NIH 1004.</title>
        <authorList>
            <person name="Mounaud S."/>
            <person name="Singh I."/>
            <person name="Joardar V."/>
            <person name="Pakala S."/>
            <person name="Pakala S."/>
            <person name="Venepally P."/>
            <person name="Hoover J."/>
            <person name="Nierman W."/>
            <person name="Chung J."/>
            <person name="Losada L."/>
        </authorList>
    </citation>
    <scope>NUCLEOTIDE SEQUENCE [LARGE SCALE GENOMIC DNA]</scope>
    <source>
        <strain evidence="4 5">NIH1004</strain>
    </source>
</reference>
<protein>
    <recommendedName>
        <fullName evidence="2">CBM21 domain-containing protein</fullName>
    </recommendedName>
</protein>
<reference evidence="3 6" key="2">
    <citation type="submission" date="2019-08" db="EMBL/GenBank/DDBJ databases">
        <title>The genome sequence of a newly discovered highly antifungal drug resistant Aspergillus species, Aspergillus tanneri NIH 1004.</title>
        <authorList>
            <person name="Mounaud S."/>
            <person name="Singh I."/>
            <person name="Joardar V."/>
            <person name="Pakala S."/>
            <person name="Pakala S."/>
            <person name="Venepally P."/>
            <person name="Chung J.K."/>
            <person name="Losada L."/>
            <person name="Nierman W.C."/>
        </authorList>
    </citation>
    <scope>NUCLEOTIDE SEQUENCE [LARGE SCALE GENOMIC DNA]</scope>
    <source>
        <strain evidence="3 6">NIH1004</strain>
    </source>
</reference>
<dbReference type="EMBL" id="SOSA01000175">
    <property type="protein sequence ID" value="THC95064.1"/>
    <property type="molecule type" value="Genomic_DNA"/>
</dbReference>
<dbReference type="GO" id="GO:0005979">
    <property type="term" value="P:regulation of glycogen biosynthetic process"/>
    <property type="evidence" value="ECO:0007669"/>
    <property type="project" value="TreeGrafter"/>
</dbReference>
<feature type="compositionally biased region" description="Polar residues" evidence="1">
    <location>
        <begin position="537"/>
        <end position="547"/>
    </location>
</feature>
<sequence>MPYTAPSKPSLSAQHIDEHCSQFSQSCPNSPPFSGAQASRPHLSRFYTSTTYLRRHRRSSSNSKTFAIPGSENSVQPNHAIDYHASIRQSPPPISGALIPPGALISPPESAPNSSDEEPEAAVSSIQQRRVSSPERQSSEEKSSPRTAPFSCLTLSKEACEISHSRSFTANAITQRQEEALTSSPEESDRDDELLAKQPMVRKKSGELVRPALRPSSARRRPSSMPGTPTYSKAVHFDSQLEHIRHFLQLDKPQAVSAETSPVEDFSREGEFPFKMEGSEEPSFEWDISLSNFPKDLSSRGHRRVRLEHISLSLDKSTLVGVVGAANLAFQKHVAARFTFDNWKTISEVNAEYGTTSDRKQKYDGYDRFTFSIKLDDQAHLERKTMFICIRYSVGGSEYWDNNDSKNFQVNFMRKPKQQLSTHRQSPDSTLGSRPSLPRSRTFTHSVGRPQSMPSSFDDLSSLSDSLSFVHPSKDTAGQALCRNASHDLENGPPVRRERQPHQMFGNRYDFGASLSAVMRTKPEHDRTTLTARAKSETSSANTANHSQPEEQDSNALRDILAEERNIQPDKTESAKPSSLIFGKPHRESSVYKELVDRYCFYGSAAQSTAHGTWVSENIDSRASKDFNSSSKQPSPASSPALSPRMDSSARNPPSTPHALGYPHHQPVPNNFLNETKTPTAIRG</sequence>
<name>A0A4V3UPM9_9EURO</name>
<dbReference type="PANTHER" id="PTHR12307">
    <property type="entry name" value="PROTEIN PHOSPHATASE 1 REGULATORY SUBUNIT"/>
    <property type="match status" value="1"/>
</dbReference>
<proteinExistence type="predicted"/>
<dbReference type="GO" id="GO:0008157">
    <property type="term" value="F:protein phosphatase 1 binding"/>
    <property type="evidence" value="ECO:0007669"/>
    <property type="project" value="TreeGrafter"/>
</dbReference>
<dbReference type="GO" id="GO:2001069">
    <property type="term" value="F:glycogen binding"/>
    <property type="evidence" value="ECO:0007669"/>
    <property type="project" value="TreeGrafter"/>
</dbReference>
<dbReference type="GO" id="GO:0000164">
    <property type="term" value="C:protein phosphatase type 1 complex"/>
    <property type="evidence" value="ECO:0007669"/>
    <property type="project" value="TreeGrafter"/>
</dbReference>
<feature type="region of interest" description="Disordered" evidence="1">
    <location>
        <begin position="176"/>
        <end position="230"/>
    </location>
</feature>
<feature type="compositionally biased region" description="Polar residues" evidence="1">
    <location>
        <begin position="176"/>
        <end position="185"/>
    </location>
</feature>
<dbReference type="RefSeq" id="XP_033423453.1">
    <property type="nucleotide sequence ID" value="XM_033572901.1"/>
</dbReference>
<dbReference type="STRING" id="1220188.A0A4V3UPM9"/>
<feature type="domain" description="CBM21" evidence="2">
    <location>
        <begin position="297"/>
        <end position="411"/>
    </location>
</feature>
<feature type="region of interest" description="Disordered" evidence="1">
    <location>
        <begin position="416"/>
        <end position="461"/>
    </location>
</feature>
<dbReference type="Pfam" id="PF03370">
    <property type="entry name" value="CBM_21"/>
    <property type="match status" value="1"/>
</dbReference>
<dbReference type="PROSITE" id="PS51159">
    <property type="entry name" value="CBM21"/>
    <property type="match status" value="1"/>
</dbReference>
<evidence type="ECO:0000313" key="4">
    <source>
        <dbReference type="EMBL" id="THC95064.1"/>
    </source>
</evidence>
<feature type="compositionally biased region" description="Low complexity" evidence="1">
    <location>
        <begin position="629"/>
        <end position="644"/>
    </location>
</feature>
<evidence type="ECO:0000313" key="5">
    <source>
        <dbReference type="Proteomes" id="UP000308092"/>
    </source>
</evidence>
<dbReference type="GeneID" id="54330992"/>
<evidence type="ECO:0000313" key="6">
    <source>
        <dbReference type="Proteomes" id="UP000324241"/>
    </source>
</evidence>
<dbReference type="VEuPathDB" id="FungiDB:EYZ11_005459"/>
<dbReference type="OrthoDB" id="1881at2759"/>
<dbReference type="Proteomes" id="UP000308092">
    <property type="component" value="Unassembled WGS sequence"/>
</dbReference>
<feature type="compositionally biased region" description="Polar residues" evidence="1">
    <location>
        <begin position="668"/>
        <end position="684"/>
    </location>
</feature>
<dbReference type="PANTHER" id="PTHR12307:SF36">
    <property type="entry name" value="GLYCOGEN-BINDING SUBUNIT 76A"/>
    <property type="match status" value="1"/>
</dbReference>
<dbReference type="InterPro" id="IPR038175">
    <property type="entry name" value="CBM21_dom_sf"/>
</dbReference>
<gene>
    <name evidence="3" type="ORF">ATNIH1004_008290</name>
    <name evidence="4" type="ORF">EYZ11_005459</name>
</gene>
<dbReference type="InterPro" id="IPR005036">
    <property type="entry name" value="CBM21_dom"/>
</dbReference>
<accession>A0A4V3UPM9</accession>